<name>A0A853JCS0_9GAMM</name>
<proteinExistence type="predicted"/>
<evidence type="ECO:0000313" key="2">
    <source>
        <dbReference type="EMBL" id="NZA26552.1"/>
    </source>
</evidence>
<evidence type="ECO:0008006" key="4">
    <source>
        <dbReference type="Google" id="ProtNLM"/>
    </source>
</evidence>
<sequence length="107" mass="10959">MALAVAGCATTAGAPLAAGAQAAVEGTVVSVDTQPWTYDGHAVVEIDTRGHGRMAVHLPARWNLCKAPPVEVEALAVGMPVRAVGTVGAEGEMMVCESETHRLVPVD</sequence>
<dbReference type="EMBL" id="JACCKA010000056">
    <property type="protein sequence ID" value="NZA26552.1"/>
    <property type="molecule type" value="Genomic_DNA"/>
</dbReference>
<keyword evidence="1" id="KW-0732">Signal</keyword>
<reference evidence="2 3" key="1">
    <citation type="submission" date="2020-07" db="EMBL/GenBank/DDBJ databases">
        <title>Luteimonas sp. SJ-92.</title>
        <authorList>
            <person name="Huang X.-X."/>
            <person name="Xu L."/>
            <person name="Sun J.-Q."/>
        </authorList>
    </citation>
    <scope>NUCLEOTIDE SEQUENCE [LARGE SCALE GENOMIC DNA]</scope>
    <source>
        <strain evidence="2 3">SJ-92</strain>
    </source>
</reference>
<feature type="chain" id="PRO_5032647687" description="DUF5666 domain-containing protein" evidence="1">
    <location>
        <begin position="23"/>
        <end position="107"/>
    </location>
</feature>
<dbReference type="RefSeq" id="WP_180678343.1">
    <property type="nucleotide sequence ID" value="NZ_JACCKA010000056.1"/>
</dbReference>
<keyword evidence="3" id="KW-1185">Reference proteome</keyword>
<dbReference type="Proteomes" id="UP000578091">
    <property type="component" value="Unassembled WGS sequence"/>
</dbReference>
<gene>
    <name evidence="2" type="ORF">H0E84_09150</name>
</gene>
<comment type="caution">
    <text evidence="2">The sequence shown here is derived from an EMBL/GenBank/DDBJ whole genome shotgun (WGS) entry which is preliminary data.</text>
</comment>
<accession>A0A853JCS0</accession>
<feature type="signal peptide" evidence="1">
    <location>
        <begin position="1"/>
        <end position="22"/>
    </location>
</feature>
<protein>
    <recommendedName>
        <fullName evidence="4">DUF5666 domain-containing protein</fullName>
    </recommendedName>
</protein>
<evidence type="ECO:0000256" key="1">
    <source>
        <dbReference type="SAM" id="SignalP"/>
    </source>
</evidence>
<organism evidence="2 3">
    <name type="scientific">Luteimonas salinisoli</name>
    <dbReference type="NCBI Taxonomy" id="2752307"/>
    <lineage>
        <taxon>Bacteria</taxon>
        <taxon>Pseudomonadati</taxon>
        <taxon>Pseudomonadota</taxon>
        <taxon>Gammaproteobacteria</taxon>
        <taxon>Lysobacterales</taxon>
        <taxon>Lysobacteraceae</taxon>
        <taxon>Luteimonas</taxon>
    </lineage>
</organism>
<evidence type="ECO:0000313" key="3">
    <source>
        <dbReference type="Proteomes" id="UP000578091"/>
    </source>
</evidence>
<dbReference type="AlphaFoldDB" id="A0A853JCS0"/>